<keyword evidence="1" id="KW-0812">Transmembrane</keyword>
<evidence type="ECO:0000313" key="2">
    <source>
        <dbReference type="EMBL" id="KAK4446273.1"/>
    </source>
</evidence>
<dbReference type="AlphaFoldDB" id="A0AAV9GCU1"/>
<gene>
    <name evidence="2" type="ORF">QBC34DRAFT_441004</name>
</gene>
<sequence>MIEIKPVQNSRYLPKSGAINNMEWLNRKNELSDQDSRLLQFYPELLSTSAVETIKLTKSGNDGVSLLESQSHTTEKELLSWVERTCPQVASTEPHAPTIIVVVFPRLGDMSSMTDSSMTAMCIPCGKETWRRVTSRMFQHRSLSLLLRRTSTAIIQNRFVTWQDSLSRGQSIVYGCRSDTASPTKPDDVVLSVTSFVNVPLTFAIMYGCTKNTKCNVTSFLKQIKETDQTWHPLLLPMVFVELERKRLLNLLDREKTKLQQRILEMKNRLRGESEGTIASIDTGTNEASAAVKDCEATESWIHSSKLKNGLESLRTQLMNMKAHSTQLRQSIFATNHPDHNTDNSISEHATGEMIESRLNEMIAEFDCNIRSYDSLLGGMHMAAQMEWNYYTRRDSRANIIIANATKRDGSQMRMISLLGMTFLPGTFLATMFSMGFFNWEPGDDRMISPWIGLYLGLTILLTTLTLWRWKRWTAAEEKNGLSQLKKVLESDNDSIWLDAGEKV</sequence>
<feature type="transmembrane region" description="Helical" evidence="1">
    <location>
        <begin position="416"/>
        <end position="440"/>
    </location>
</feature>
<organism evidence="2 3">
    <name type="scientific">Podospora aff. communis PSN243</name>
    <dbReference type="NCBI Taxonomy" id="3040156"/>
    <lineage>
        <taxon>Eukaryota</taxon>
        <taxon>Fungi</taxon>
        <taxon>Dikarya</taxon>
        <taxon>Ascomycota</taxon>
        <taxon>Pezizomycotina</taxon>
        <taxon>Sordariomycetes</taxon>
        <taxon>Sordariomycetidae</taxon>
        <taxon>Sordariales</taxon>
        <taxon>Podosporaceae</taxon>
        <taxon>Podospora</taxon>
    </lineage>
</organism>
<keyword evidence="3" id="KW-1185">Reference proteome</keyword>
<proteinExistence type="predicted"/>
<keyword evidence="1" id="KW-0472">Membrane</keyword>
<accession>A0AAV9GCU1</accession>
<protein>
    <submittedName>
        <fullName evidence="2">Uncharacterized protein</fullName>
    </submittedName>
</protein>
<reference evidence="2" key="2">
    <citation type="submission" date="2023-05" db="EMBL/GenBank/DDBJ databases">
        <authorList>
            <consortium name="Lawrence Berkeley National Laboratory"/>
            <person name="Steindorff A."/>
            <person name="Hensen N."/>
            <person name="Bonometti L."/>
            <person name="Westerberg I."/>
            <person name="Brannstrom I.O."/>
            <person name="Guillou S."/>
            <person name="Cros-Aarteil S."/>
            <person name="Calhoun S."/>
            <person name="Haridas S."/>
            <person name="Kuo A."/>
            <person name="Mondo S."/>
            <person name="Pangilinan J."/>
            <person name="Riley R."/>
            <person name="Labutti K."/>
            <person name="Andreopoulos B."/>
            <person name="Lipzen A."/>
            <person name="Chen C."/>
            <person name="Yanf M."/>
            <person name="Daum C."/>
            <person name="Ng V."/>
            <person name="Clum A."/>
            <person name="Ohm R."/>
            <person name="Martin F."/>
            <person name="Silar P."/>
            <person name="Natvig D."/>
            <person name="Lalanne C."/>
            <person name="Gautier V."/>
            <person name="Ament-Velasquez S.L."/>
            <person name="Kruys A."/>
            <person name="Hutchinson M.I."/>
            <person name="Powell A.J."/>
            <person name="Barry K."/>
            <person name="Miller A.N."/>
            <person name="Grigoriev I.V."/>
            <person name="Debuchy R."/>
            <person name="Gladieux P."/>
            <person name="Thoren M.H."/>
            <person name="Johannesson H."/>
        </authorList>
    </citation>
    <scope>NUCLEOTIDE SEQUENCE</scope>
    <source>
        <strain evidence="2">PSN243</strain>
    </source>
</reference>
<dbReference type="EMBL" id="MU865958">
    <property type="protein sequence ID" value="KAK4446273.1"/>
    <property type="molecule type" value="Genomic_DNA"/>
</dbReference>
<keyword evidence="1" id="KW-1133">Transmembrane helix</keyword>
<evidence type="ECO:0000256" key="1">
    <source>
        <dbReference type="SAM" id="Phobius"/>
    </source>
</evidence>
<feature type="transmembrane region" description="Helical" evidence="1">
    <location>
        <begin position="452"/>
        <end position="470"/>
    </location>
</feature>
<comment type="caution">
    <text evidence="2">The sequence shown here is derived from an EMBL/GenBank/DDBJ whole genome shotgun (WGS) entry which is preliminary data.</text>
</comment>
<dbReference type="Proteomes" id="UP001321760">
    <property type="component" value="Unassembled WGS sequence"/>
</dbReference>
<name>A0AAV9GCU1_9PEZI</name>
<dbReference type="Gene3D" id="1.20.58.340">
    <property type="entry name" value="Magnesium transport protein CorA, transmembrane region"/>
    <property type="match status" value="1"/>
</dbReference>
<evidence type="ECO:0000313" key="3">
    <source>
        <dbReference type="Proteomes" id="UP001321760"/>
    </source>
</evidence>
<reference evidence="2" key="1">
    <citation type="journal article" date="2023" name="Mol. Phylogenet. Evol.">
        <title>Genome-scale phylogeny and comparative genomics of the fungal order Sordariales.</title>
        <authorList>
            <person name="Hensen N."/>
            <person name="Bonometti L."/>
            <person name="Westerberg I."/>
            <person name="Brannstrom I.O."/>
            <person name="Guillou S."/>
            <person name="Cros-Aarteil S."/>
            <person name="Calhoun S."/>
            <person name="Haridas S."/>
            <person name="Kuo A."/>
            <person name="Mondo S."/>
            <person name="Pangilinan J."/>
            <person name="Riley R."/>
            <person name="LaButti K."/>
            <person name="Andreopoulos B."/>
            <person name="Lipzen A."/>
            <person name="Chen C."/>
            <person name="Yan M."/>
            <person name="Daum C."/>
            <person name="Ng V."/>
            <person name="Clum A."/>
            <person name="Steindorff A."/>
            <person name="Ohm R.A."/>
            <person name="Martin F."/>
            <person name="Silar P."/>
            <person name="Natvig D.O."/>
            <person name="Lalanne C."/>
            <person name="Gautier V."/>
            <person name="Ament-Velasquez S.L."/>
            <person name="Kruys A."/>
            <person name="Hutchinson M.I."/>
            <person name="Powell A.J."/>
            <person name="Barry K."/>
            <person name="Miller A.N."/>
            <person name="Grigoriev I.V."/>
            <person name="Debuchy R."/>
            <person name="Gladieux P."/>
            <person name="Hiltunen Thoren M."/>
            <person name="Johannesson H."/>
        </authorList>
    </citation>
    <scope>NUCLEOTIDE SEQUENCE</scope>
    <source>
        <strain evidence="2">PSN243</strain>
    </source>
</reference>